<protein>
    <submittedName>
        <fullName evidence="2">Uncharacterized protein</fullName>
    </submittedName>
</protein>
<keyword evidence="1" id="KW-0732">Signal</keyword>
<accession>A0AAD5PNH8</accession>
<evidence type="ECO:0000313" key="3">
    <source>
        <dbReference type="Proteomes" id="UP000820818"/>
    </source>
</evidence>
<sequence length="297" mass="30888">MNPLALFVFVAAAARAALAQSVASCYGCAVPVSCESAGTRYPVRGIARIGQRLCVCHDVGGRGTWQCLPLPDFCNRTVTQTVTAMKPTTLTQTVTSTKPTTLTQTVTTVRPTTLTQTVTTVRPTTLTQSVTQTAPNTTANCTATVAPAQCRCVQAGGNYGRWASYSVSCPATATRPVASTTMASPTTTATAVYSTGTAATSTVTATQPPVPPRPCCRVLSAECLACVANQTVAEYCAQKPATRAAWRVCGVAAINSRTPPTPSGCDTTVSSAQVVRYNGQDYGVGDRFVVHDERGAC</sequence>
<dbReference type="EMBL" id="WJBH02000290">
    <property type="protein sequence ID" value="KAI9549585.1"/>
    <property type="molecule type" value="Genomic_DNA"/>
</dbReference>
<dbReference type="Proteomes" id="UP000820818">
    <property type="component" value="Unassembled WGS sequence"/>
</dbReference>
<keyword evidence="3" id="KW-1185">Reference proteome</keyword>
<gene>
    <name evidence="2" type="ORF">GHT06_003771</name>
</gene>
<feature type="chain" id="PRO_5042258692" evidence="1">
    <location>
        <begin position="20"/>
        <end position="297"/>
    </location>
</feature>
<reference evidence="2" key="1">
    <citation type="submission" date="2022-05" db="EMBL/GenBank/DDBJ databases">
        <title>A multi-omics perspective on studying reproductive biology in Daphnia sinensis.</title>
        <authorList>
            <person name="Jia J."/>
        </authorList>
    </citation>
    <scope>NUCLEOTIDE SEQUENCE</scope>
    <source>
        <strain evidence="2">WSL</strain>
    </source>
</reference>
<proteinExistence type="predicted"/>
<organism evidence="2 3">
    <name type="scientific">Daphnia sinensis</name>
    <dbReference type="NCBI Taxonomy" id="1820382"/>
    <lineage>
        <taxon>Eukaryota</taxon>
        <taxon>Metazoa</taxon>
        <taxon>Ecdysozoa</taxon>
        <taxon>Arthropoda</taxon>
        <taxon>Crustacea</taxon>
        <taxon>Branchiopoda</taxon>
        <taxon>Diplostraca</taxon>
        <taxon>Cladocera</taxon>
        <taxon>Anomopoda</taxon>
        <taxon>Daphniidae</taxon>
        <taxon>Daphnia</taxon>
        <taxon>Daphnia similis group</taxon>
    </lineage>
</organism>
<name>A0AAD5PNH8_9CRUS</name>
<comment type="caution">
    <text evidence="2">The sequence shown here is derived from an EMBL/GenBank/DDBJ whole genome shotgun (WGS) entry which is preliminary data.</text>
</comment>
<evidence type="ECO:0000313" key="2">
    <source>
        <dbReference type="EMBL" id="KAI9549585.1"/>
    </source>
</evidence>
<evidence type="ECO:0000256" key="1">
    <source>
        <dbReference type="SAM" id="SignalP"/>
    </source>
</evidence>
<feature type="signal peptide" evidence="1">
    <location>
        <begin position="1"/>
        <end position="19"/>
    </location>
</feature>
<dbReference type="AlphaFoldDB" id="A0AAD5PNH8"/>